<dbReference type="InterPro" id="IPR004606">
    <property type="entry name" value="Mop_domain"/>
</dbReference>
<evidence type="ECO:0000259" key="10">
    <source>
        <dbReference type="PROSITE" id="PS50893"/>
    </source>
</evidence>
<keyword evidence="6 12" id="KW-0067">ATP-binding</keyword>
<proteinExistence type="predicted"/>
<keyword evidence="5" id="KW-0547">Nucleotide-binding</keyword>
<evidence type="ECO:0000256" key="8">
    <source>
        <dbReference type="ARBA" id="ARBA00023136"/>
    </source>
</evidence>
<dbReference type="SUPFAM" id="SSF52540">
    <property type="entry name" value="P-loop containing nucleoside triphosphate hydrolases"/>
    <property type="match status" value="1"/>
</dbReference>
<dbReference type="KEGG" id="pseb:EOK75_04240"/>
<dbReference type="NCBIfam" id="TIGR02142">
    <property type="entry name" value="modC_ABC"/>
    <property type="match status" value="1"/>
</dbReference>
<dbReference type="AlphaFoldDB" id="A0A4P8EEB2"/>
<dbReference type="SMART" id="SM00382">
    <property type="entry name" value="AAA"/>
    <property type="match status" value="1"/>
</dbReference>
<evidence type="ECO:0000256" key="2">
    <source>
        <dbReference type="ARBA" id="ARBA00022475"/>
    </source>
</evidence>
<evidence type="ECO:0000256" key="4">
    <source>
        <dbReference type="ARBA" id="ARBA00022519"/>
    </source>
</evidence>
<dbReference type="Gene3D" id="3.40.50.300">
    <property type="entry name" value="P-loop containing nucleotide triphosphate hydrolases"/>
    <property type="match status" value="1"/>
</dbReference>
<keyword evidence="4" id="KW-0997">Cell inner membrane</keyword>
<dbReference type="GO" id="GO:0140359">
    <property type="term" value="F:ABC-type transporter activity"/>
    <property type="evidence" value="ECO:0007669"/>
    <property type="project" value="InterPro"/>
</dbReference>
<keyword evidence="1" id="KW-0813">Transport</keyword>
<evidence type="ECO:0000256" key="6">
    <source>
        <dbReference type="ARBA" id="ARBA00022840"/>
    </source>
</evidence>
<dbReference type="PANTHER" id="PTHR43514:SF10">
    <property type="entry name" value="MOLYBDENUM IMPORT ATP-BINDING PROTEIN MODC 2"/>
    <property type="match status" value="1"/>
</dbReference>
<dbReference type="Pfam" id="PF00005">
    <property type="entry name" value="ABC_tran"/>
    <property type="match status" value="1"/>
</dbReference>
<dbReference type="InterPro" id="IPR027417">
    <property type="entry name" value="P-loop_NTPase"/>
</dbReference>
<evidence type="ECO:0000313" key="12">
    <source>
        <dbReference type="EMBL" id="QCO55059.1"/>
    </source>
</evidence>
<dbReference type="Pfam" id="PF03459">
    <property type="entry name" value="TOBE"/>
    <property type="match status" value="1"/>
</dbReference>
<evidence type="ECO:0000313" key="13">
    <source>
        <dbReference type="Proteomes" id="UP000298631"/>
    </source>
</evidence>
<evidence type="ECO:0000259" key="11">
    <source>
        <dbReference type="PROSITE" id="PS51866"/>
    </source>
</evidence>
<dbReference type="GO" id="GO:0016020">
    <property type="term" value="C:membrane"/>
    <property type="evidence" value="ECO:0007669"/>
    <property type="project" value="InterPro"/>
</dbReference>
<dbReference type="RefSeq" id="WP_137192721.1">
    <property type="nucleotide sequence ID" value="NZ_CP039964.1"/>
</dbReference>
<organism evidence="12 13">
    <name type="scientific">Pseudorhodobacter turbinis</name>
    <dbReference type="NCBI Taxonomy" id="2500533"/>
    <lineage>
        <taxon>Bacteria</taxon>
        <taxon>Pseudomonadati</taxon>
        <taxon>Pseudomonadota</taxon>
        <taxon>Alphaproteobacteria</taxon>
        <taxon>Rhodobacterales</taxon>
        <taxon>Paracoccaceae</taxon>
        <taxon>Pseudorhodobacter</taxon>
    </lineage>
</organism>
<keyword evidence="2" id="KW-1003">Cell membrane</keyword>
<feature type="domain" description="Mop" evidence="11">
    <location>
        <begin position="289"/>
        <end position="355"/>
    </location>
</feature>
<dbReference type="Gene3D" id="2.40.50.100">
    <property type="match status" value="1"/>
</dbReference>
<dbReference type="PROSITE" id="PS50893">
    <property type="entry name" value="ABC_TRANSPORTER_2"/>
    <property type="match status" value="1"/>
</dbReference>
<accession>A0A4P8EEB2</accession>
<evidence type="ECO:0000256" key="3">
    <source>
        <dbReference type="ARBA" id="ARBA00022505"/>
    </source>
</evidence>
<dbReference type="InterPro" id="IPR050334">
    <property type="entry name" value="Molybdenum_import_ModC"/>
</dbReference>
<dbReference type="PANTHER" id="PTHR43514">
    <property type="entry name" value="ABC TRANSPORTER I FAMILY MEMBER 10"/>
    <property type="match status" value="1"/>
</dbReference>
<dbReference type="InterPro" id="IPR003593">
    <property type="entry name" value="AAA+_ATPase"/>
</dbReference>
<dbReference type="PROSITE" id="PS51866">
    <property type="entry name" value="MOP"/>
    <property type="match status" value="1"/>
</dbReference>
<protein>
    <submittedName>
        <fullName evidence="12">Molybdenum ABC transporter ATP-binding protein</fullName>
    </submittedName>
</protein>
<dbReference type="GO" id="GO:0016887">
    <property type="term" value="F:ATP hydrolysis activity"/>
    <property type="evidence" value="ECO:0007669"/>
    <property type="project" value="InterPro"/>
</dbReference>
<dbReference type="InterPro" id="IPR011868">
    <property type="entry name" value="ModC_ABC_ATP-bd"/>
</dbReference>
<evidence type="ECO:0000256" key="7">
    <source>
        <dbReference type="ARBA" id="ARBA00022967"/>
    </source>
</evidence>
<dbReference type="GO" id="GO:0005524">
    <property type="term" value="F:ATP binding"/>
    <property type="evidence" value="ECO:0007669"/>
    <property type="project" value="UniProtKB-KW"/>
</dbReference>
<keyword evidence="8" id="KW-0472">Membrane</keyword>
<keyword evidence="13" id="KW-1185">Reference proteome</keyword>
<name>A0A4P8EEB2_9RHOB</name>
<dbReference type="Proteomes" id="UP000298631">
    <property type="component" value="Chromosome"/>
</dbReference>
<dbReference type="InterPro" id="IPR005116">
    <property type="entry name" value="Transp-assoc_OB_typ1"/>
</dbReference>
<dbReference type="InterPro" id="IPR008995">
    <property type="entry name" value="Mo/tungstate-bd_C_term_dom"/>
</dbReference>
<gene>
    <name evidence="12" type="primary">modC</name>
    <name evidence="12" type="ORF">EOK75_04240</name>
</gene>
<sequence>MLSIDIKIEYQGFMLQTCQTVLASGVTALFGRSGSGKSTLLRVISGLEARAKGRVAWGDEVWQDDSHFTPPHKRGIGFVFQDTRLFPHLTVARNLAYADKRARGLPGASLDDIVDALDLGPLMARNPATLSGGEQSRCAIGRALLTRPRMLLMDEPLAALDATRKAEILPYLERLRDQIGTPILYVSHNMAEVTRLANHLMLIDAGRITHSGPLSALLADPAAAPALGPQEAGAVITATLTAHEADGLSRLQTATAPLFLPHIDAPLGSRQRIRILAQDVILAREAPTGLSALNILPAVVSQISSDGDAAVMVQLRAGNDLILARVTRRSAAALGLCAGMACFAIVKSVSVAPAHIGPDHNATHQ</sequence>
<evidence type="ECO:0000256" key="9">
    <source>
        <dbReference type="PROSITE-ProRule" id="PRU01213"/>
    </source>
</evidence>
<keyword evidence="7" id="KW-1278">Translocase</keyword>
<dbReference type="InterPro" id="IPR003439">
    <property type="entry name" value="ABC_transporter-like_ATP-bd"/>
</dbReference>
<feature type="domain" description="ABC transporter" evidence="10">
    <location>
        <begin position="1"/>
        <end position="230"/>
    </location>
</feature>
<evidence type="ECO:0000256" key="5">
    <source>
        <dbReference type="ARBA" id="ARBA00022741"/>
    </source>
</evidence>
<dbReference type="GO" id="GO:0015098">
    <property type="term" value="F:molybdate ion transmembrane transporter activity"/>
    <property type="evidence" value="ECO:0007669"/>
    <property type="project" value="InterPro"/>
</dbReference>
<reference evidence="12 13" key="1">
    <citation type="submission" date="2019-05" db="EMBL/GenBank/DDBJ databases">
        <title>Pseudorhodobacter turbinis sp. nov., isolated from the gut of the Korean turban shell.</title>
        <authorList>
            <person name="Jeong Y.-S."/>
            <person name="Kang W.-R."/>
            <person name="Bae J.-W."/>
        </authorList>
    </citation>
    <scope>NUCLEOTIDE SEQUENCE [LARGE SCALE GENOMIC DNA]</scope>
    <source>
        <strain evidence="12 13">S12M18</strain>
    </source>
</reference>
<dbReference type="SUPFAM" id="SSF50331">
    <property type="entry name" value="MOP-like"/>
    <property type="match status" value="1"/>
</dbReference>
<dbReference type="OrthoDB" id="9802264at2"/>
<evidence type="ECO:0000256" key="1">
    <source>
        <dbReference type="ARBA" id="ARBA00022448"/>
    </source>
</evidence>
<keyword evidence="3 9" id="KW-0500">Molybdenum</keyword>
<dbReference type="EMBL" id="CP039964">
    <property type="protein sequence ID" value="QCO55059.1"/>
    <property type="molecule type" value="Genomic_DNA"/>
</dbReference>